<keyword evidence="6" id="KW-0966">Cell projection</keyword>
<evidence type="ECO:0000313" key="6">
    <source>
        <dbReference type="EMBL" id="NOJ71268.1"/>
    </source>
</evidence>
<dbReference type="InterPro" id="IPR001029">
    <property type="entry name" value="Flagellin_N"/>
</dbReference>
<gene>
    <name evidence="6" type="primary">flgL</name>
    <name evidence="6" type="ORF">HMI46_11935</name>
</gene>
<evidence type="ECO:0000256" key="2">
    <source>
        <dbReference type="ARBA" id="ARBA00005709"/>
    </source>
</evidence>
<dbReference type="InterPro" id="IPR046358">
    <property type="entry name" value="Flagellin_C"/>
</dbReference>
<dbReference type="InterPro" id="IPR001492">
    <property type="entry name" value="Flagellin"/>
</dbReference>
<dbReference type="GO" id="GO:0071973">
    <property type="term" value="P:bacterial-type flagellum-dependent cell motility"/>
    <property type="evidence" value="ECO:0007669"/>
    <property type="project" value="InterPro"/>
</dbReference>
<reference evidence="6 7" key="1">
    <citation type="submission" date="2020-05" db="EMBL/GenBank/DDBJ databases">
        <title>Whole genome sequencing and identification of novel metabolites from Paenibacillus alvei strain JR949.</title>
        <authorList>
            <person name="Rajendhran J."/>
            <person name="Sree Pranav P."/>
            <person name="Mahalakshmi B."/>
            <person name="Karthikeyan R."/>
        </authorList>
    </citation>
    <scope>NUCLEOTIDE SEQUENCE [LARGE SCALE GENOMIC DNA]</scope>
    <source>
        <strain evidence="6 7">JR949</strain>
    </source>
</reference>
<evidence type="ECO:0000313" key="7">
    <source>
        <dbReference type="Proteomes" id="UP000552038"/>
    </source>
</evidence>
<comment type="similarity">
    <text evidence="2">Belongs to the bacterial flagellin family.</text>
</comment>
<dbReference type="AlphaFoldDB" id="A0AAP6ZWG7"/>
<dbReference type="GO" id="GO:0009424">
    <property type="term" value="C:bacterial-type flagellum hook"/>
    <property type="evidence" value="ECO:0007669"/>
    <property type="project" value="InterPro"/>
</dbReference>
<feature type="domain" description="Flagellin C-terminal" evidence="5">
    <location>
        <begin position="221"/>
        <end position="296"/>
    </location>
</feature>
<dbReference type="NCBIfam" id="TIGR02550">
    <property type="entry name" value="flagell_flgL"/>
    <property type="match status" value="1"/>
</dbReference>
<proteinExistence type="inferred from homology"/>
<dbReference type="Proteomes" id="UP000552038">
    <property type="component" value="Unassembled WGS sequence"/>
</dbReference>
<dbReference type="PANTHER" id="PTHR42792">
    <property type="entry name" value="FLAGELLIN"/>
    <property type="match status" value="1"/>
</dbReference>
<organism evidence="6 7">
    <name type="scientific">Paenibacillus alvei</name>
    <name type="common">Bacillus alvei</name>
    <dbReference type="NCBI Taxonomy" id="44250"/>
    <lineage>
        <taxon>Bacteria</taxon>
        <taxon>Bacillati</taxon>
        <taxon>Bacillota</taxon>
        <taxon>Bacilli</taxon>
        <taxon>Bacillales</taxon>
        <taxon>Paenibacillaceae</taxon>
        <taxon>Paenibacillus</taxon>
    </lineage>
</organism>
<keyword evidence="6" id="KW-0282">Flagellum</keyword>
<comment type="subcellular location">
    <subcellularLocation>
        <location evidence="1">Bacterial flagellum</location>
    </subcellularLocation>
</comment>
<sequence length="297" mass="33332">MRITQSMMSSSMMKNLQNNYKRLDKYQEQLMTNRRLNRPSDDPVGVASALHYRAEISSTTQFAENVDDADSFLKFTDTVMNEATQIVQKLSELAVQGGTDTVPKDARENIAREVEQLYTHLVSLGNTQFKGRYIFNGQRTDQKPYPDDPANEKYSLDDGIVQYQVGAGIYVDVNMVGDKVFGKFGDADNIFTIVNDMKTALLNDNTSGISGAIPKLQGMLEKLVIGQAEVGAKQNRLEFTTSRLEDLNLNYIDLQSKTEDIDMPKVITELKTAESIFQASLDTIARISRPSLLDFLR</sequence>
<dbReference type="GO" id="GO:0005198">
    <property type="term" value="F:structural molecule activity"/>
    <property type="evidence" value="ECO:0007669"/>
    <property type="project" value="InterPro"/>
</dbReference>
<evidence type="ECO:0000256" key="1">
    <source>
        <dbReference type="ARBA" id="ARBA00004365"/>
    </source>
</evidence>
<name>A0AAP6ZWG7_PAEAL</name>
<dbReference type="Gene3D" id="1.20.1330.10">
    <property type="entry name" value="f41 fragment of flagellin, N-terminal domain"/>
    <property type="match status" value="1"/>
</dbReference>
<comment type="caution">
    <text evidence="6">The sequence shown here is derived from an EMBL/GenBank/DDBJ whole genome shotgun (WGS) entry which is preliminary data.</text>
</comment>
<feature type="domain" description="Flagellin N-terminal" evidence="4">
    <location>
        <begin position="4"/>
        <end position="140"/>
    </location>
</feature>
<evidence type="ECO:0000256" key="3">
    <source>
        <dbReference type="ARBA" id="ARBA00023143"/>
    </source>
</evidence>
<dbReference type="InterPro" id="IPR013384">
    <property type="entry name" value="Flagell_FlgL"/>
</dbReference>
<keyword evidence="6" id="KW-0969">Cilium</keyword>
<dbReference type="PANTHER" id="PTHR42792:SF1">
    <property type="entry name" value="FLAGELLAR HOOK-ASSOCIATED PROTEIN 3"/>
    <property type="match status" value="1"/>
</dbReference>
<evidence type="ECO:0000259" key="5">
    <source>
        <dbReference type="Pfam" id="PF00700"/>
    </source>
</evidence>
<dbReference type="Pfam" id="PF00700">
    <property type="entry name" value="Flagellin_C"/>
    <property type="match status" value="1"/>
</dbReference>
<accession>A0AAP6ZWG7</accession>
<dbReference type="RefSeq" id="WP_163978384.1">
    <property type="nucleotide sequence ID" value="NZ_JABFOR010000012.1"/>
</dbReference>
<evidence type="ECO:0000259" key="4">
    <source>
        <dbReference type="Pfam" id="PF00669"/>
    </source>
</evidence>
<dbReference type="SUPFAM" id="SSF64518">
    <property type="entry name" value="Phase 1 flagellin"/>
    <property type="match status" value="1"/>
</dbReference>
<dbReference type="EMBL" id="JABFOR010000012">
    <property type="protein sequence ID" value="NOJ71268.1"/>
    <property type="molecule type" value="Genomic_DNA"/>
</dbReference>
<protein>
    <submittedName>
        <fullName evidence="6">Flagellar hook-associated protein FlgL</fullName>
    </submittedName>
</protein>
<keyword evidence="3" id="KW-0975">Bacterial flagellum</keyword>
<dbReference type="Pfam" id="PF00669">
    <property type="entry name" value="Flagellin_N"/>
    <property type="match status" value="1"/>
</dbReference>